<feature type="region of interest" description="Disordered" evidence="1">
    <location>
        <begin position="86"/>
        <end position="198"/>
    </location>
</feature>
<evidence type="ECO:0000313" key="2">
    <source>
        <dbReference type="EMBL" id="KNC97298.1"/>
    </source>
</evidence>
<proteinExistence type="predicted"/>
<feature type="compositionally biased region" description="Basic and acidic residues" evidence="1">
    <location>
        <begin position="92"/>
        <end position="113"/>
    </location>
</feature>
<feature type="region of interest" description="Disordered" evidence="1">
    <location>
        <begin position="40"/>
        <end position="62"/>
    </location>
</feature>
<organism evidence="2 3">
    <name type="scientific">Spizellomyces punctatus (strain DAOM BR117)</name>
    <dbReference type="NCBI Taxonomy" id="645134"/>
    <lineage>
        <taxon>Eukaryota</taxon>
        <taxon>Fungi</taxon>
        <taxon>Fungi incertae sedis</taxon>
        <taxon>Chytridiomycota</taxon>
        <taxon>Chytridiomycota incertae sedis</taxon>
        <taxon>Chytridiomycetes</taxon>
        <taxon>Spizellomycetales</taxon>
        <taxon>Spizellomycetaceae</taxon>
        <taxon>Spizellomyces</taxon>
    </lineage>
</organism>
<dbReference type="Proteomes" id="UP000053201">
    <property type="component" value="Unassembled WGS sequence"/>
</dbReference>
<dbReference type="VEuPathDB" id="FungiDB:SPPG_07227"/>
<dbReference type="EMBL" id="KQ257464">
    <property type="protein sequence ID" value="KNC97298.1"/>
    <property type="molecule type" value="Genomic_DNA"/>
</dbReference>
<accession>A0A0L0H9G7</accession>
<evidence type="ECO:0000256" key="1">
    <source>
        <dbReference type="SAM" id="MobiDB-lite"/>
    </source>
</evidence>
<gene>
    <name evidence="2" type="ORF">SPPG_07227</name>
</gene>
<feature type="region of interest" description="Disordered" evidence="1">
    <location>
        <begin position="220"/>
        <end position="267"/>
    </location>
</feature>
<dbReference type="OrthoDB" id="2392083at2759"/>
<reference evidence="2 3" key="1">
    <citation type="submission" date="2009-08" db="EMBL/GenBank/DDBJ databases">
        <title>The Genome Sequence of Spizellomyces punctatus strain DAOM BR117.</title>
        <authorList>
            <consortium name="The Broad Institute Genome Sequencing Platform"/>
            <person name="Russ C."/>
            <person name="Cuomo C."/>
            <person name="Shea T."/>
            <person name="Young S.K."/>
            <person name="Zeng Q."/>
            <person name="Koehrsen M."/>
            <person name="Haas B."/>
            <person name="Borodovsky M."/>
            <person name="Guigo R."/>
            <person name="Alvarado L."/>
            <person name="Berlin A."/>
            <person name="Bochicchio J."/>
            <person name="Borenstein D."/>
            <person name="Chapman S."/>
            <person name="Chen Z."/>
            <person name="Engels R."/>
            <person name="Freedman E."/>
            <person name="Gellesch M."/>
            <person name="Goldberg J."/>
            <person name="Griggs A."/>
            <person name="Gujja S."/>
            <person name="Heiman D."/>
            <person name="Hepburn T."/>
            <person name="Howarth C."/>
            <person name="Jen D."/>
            <person name="Larson L."/>
            <person name="Lewis B."/>
            <person name="Mehta T."/>
            <person name="Park D."/>
            <person name="Pearson M."/>
            <person name="Roberts A."/>
            <person name="Saif S."/>
            <person name="Shenoy N."/>
            <person name="Sisk P."/>
            <person name="Stolte C."/>
            <person name="Sykes S."/>
            <person name="Thomson T."/>
            <person name="Walk T."/>
            <person name="White J."/>
            <person name="Yandava C."/>
            <person name="Burger G."/>
            <person name="Gray M.W."/>
            <person name="Holland P.W.H."/>
            <person name="King N."/>
            <person name="Lang F.B.F."/>
            <person name="Roger A.J."/>
            <person name="Ruiz-Trillo I."/>
            <person name="Lander E."/>
            <person name="Nusbaum C."/>
        </authorList>
    </citation>
    <scope>NUCLEOTIDE SEQUENCE [LARGE SCALE GENOMIC DNA]</scope>
    <source>
        <strain evidence="2 3">DAOM BR117</strain>
    </source>
</reference>
<keyword evidence="3" id="KW-1185">Reference proteome</keyword>
<sequence length="267" mass="30048">MNWTTGSHRSAKHKMELQKQREFFSRKRLKQQFSTPVCSKWKKKFPSTPSSGNSRSEDTASMRNAEFGGVSMDLIALGAIEGFPFRRKIKKQRIDSPERDLTLTEDPIEHEFRSNNTVDEESCRVSTRESSSPPVSPRRMSDDEPESGSKNAVDEGSCRASTHFNSPPPTSPRRISDGDPTALSAISARPISPAGSEDLALRESRDWERFLNTEEHQNAVERINFKQEDDTDSIVTESQMPDSPLNVSTESVPLEDDNDGRLEERSS</sequence>
<dbReference type="RefSeq" id="XP_016605338.1">
    <property type="nucleotide sequence ID" value="XM_016755391.1"/>
</dbReference>
<dbReference type="AlphaFoldDB" id="A0A0L0H9G7"/>
<evidence type="ECO:0000313" key="3">
    <source>
        <dbReference type="Proteomes" id="UP000053201"/>
    </source>
</evidence>
<feature type="compositionally biased region" description="Polar residues" evidence="1">
    <location>
        <begin position="233"/>
        <end position="251"/>
    </location>
</feature>
<protein>
    <submittedName>
        <fullName evidence="2">Uncharacterized protein</fullName>
    </submittedName>
</protein>
<dbReference type="InParanoid" id="A0A0L0H9G7"/>
<name>A0A0L0H9G7_SPIPD</name>
<dbReference type="GeneID" id="27690455"/>